<keyword evidence="1" id="KW-0472">Membrane</keyword>
<dbReference type="AlphaFoldDB" id="A0A1V6LNN0"/>
<feature type="transmembrane region" description="Helical" evidence="1">
    <location>
        <begin position="139"/>
        <end position="158"/>
    </location>
</feature>
<comment type="caution">
    <text evidence="2">The sequence shown here is derived from an EMBL/GenBank/DDBJ whole genome shotgun (WGS) entry which is preliminary data.</text>
</comment>
<reference evidence="2 3" key="1">
    <citation type="submission" date="2016-12" db="EMBL/GenBank/DDBJ databases">
        <authorList>
            <person name="Song W.-J."/>
            <person name="Kurnit D.M."/>
        </authorList>
    </citation>
    <scope>NUCLEOTIDE SEQUENCE [LARGE SCALE GENOMIC DNA]</scope>
    <source>
        <strain evidence="2 3">HSG9</strain>
    </source>
</reference>
<evidence type="ECO:0008006" key="4">
    <source>
        <dbReference type="Google" id="ProtNLM"/>
    </source>
</evidence>
<name>A0A1V6LNN0_9FLAO</name>
<dbReference type="InterPro" id="IPR022134">
    <property type="entry name" value="DUF3667"/>
</dbReference>
<dbReference type="OrthoDB" id="7446256at2"/>
<dbReference type="EMBL" id="MTBC01000011">
    <property type="protein sequence ID" value="OQD41738.1"/>
    <property type="molecule type" value="Genomic_DNA"/>
</dbReference>
<protein>
    <recommendedName>
        <fullName evidence="4">DUF3667 domain-containing protein</fullName>
    </recommendedName>
</protein>
<dbReference type="Proteomes" id="UP000191680">
    <property type="component" value="Unassembled WGS sequence"/>
</dbReference>
<sequence length="249" mass="28514">MLPEKSLVPTGKDSCVNCGEILNTPYCPTCGEKNDIPKITLNSITEEAISSFVEMDRGFLYNVKTMLWSPKTLVYAYLRGKRKGVFNPITFLVVCITIYLLIERIPSIFNFYAPNSYDHQEQSAYKFGVQIGIFIRNNFKFIFVLCMFPLAFATKTVFSKYNYWENIAIAAFILGQSILLSGLVYLLTGFNLLFNPFLYLTIAWYTYRIFKTEHNQKDMWILTFTSAFLFGVLLIVGLGIIGIVLSIFN</sequence>
<organism evidence="2 3">
    <name type="scientific">Croceivirga radicis</name>
    <dbReference type="NCBI Taxonomy" id="1929488"/>
    <lineage>
        <taxon>Bacteria</taxon>
        <taxon>Pseudomonadati</taxon>
        <taxon>Bacteroidota</taxon>
        <taxon>Flavobacteriia</taxon>
        <taxon>Flavobacteriales</taxon>
        <taxon>Flavobacteriaceae</taxon>
        <taxon>Croceivirga</taxon>
    </lineage>
</organism>
<proteinExistence type="predicted"/>
<accession>A0A1V6LNN0</accession>
<gene>
    <name evidence="2" type="ORF">BUL40_14155</name>
</gene>
<feature type="transmembrane region" description="Helical" evidence="1">
    <location>
        <begin position="193"/>
        <end position="210"/>
    </location>
</feature>
<feature type="transmembrane region" description="Helical" evidence="1">
    <location>
        <begin position="85"/>
        <end position="102"/>
    </location>
</feature>
<dbReference type="RefSeq" id="WP_080319787.1">
    <property type="nucleotide sequence ID" value="NZ_MTBC01000011.1"/>
</dbReference>
<keyword evidence="3" id="KW-1185">Reference proteome</keyword>
<feature type="transmembrane region" description="Helical" evidence="1">
    <location>
        <begin position="167"/>
        <end position="187"/>
    </location>
</feature>
<evidence type="ECO:0000256" key="1">
    <source>
        <dbReference type="SAM" id="Phobius"/>
    </source>
</evidence>
<feature type="transmembrane region" description="Helical" evidence="1">
    <location>
        <begin position="222"/>
        <end position="248"/>
    </location>
</feature>
<evidence type="ECO:0000313" key="3">
    <source>
        <dbReference type="Proteomes" id="UP000191680"/>
    </source>
</evidence>
<keyword evidence="1" id="KW-0812">Transmembrane</keyword>
<keyword evidence="1" id="KW-1133">Transmembrane helix</keyword>
<dbReference type="Pfam" id="PF12412">
    <property type="entry name" value="DUF3667"/>
    <property type="match status" value="1"/>
</dbReference>
<evidence type="ECO:0000313" key="2">
    <source>
        <dbReference type="EMBL" id="OQD41738.1"/>
    </source>
</evidence>